<sequence>MFTKGILTEQGVGSSLFKRREMLKSLVGNQFQEKFHCFVGYHSTRH</sequence>
<dbReference type="GO" id="GO:0016740">
    <property type="term" value="F:transferase activity"/>
    <property type="evidence" value="ECO:0007669"/>
    <property type="project" value="UniProtKB-KW"/>
</dbReference>
<dbReference type="AlphaFoldDB" id="A0A0S1MJA1"/>
<organism evidence="1">
    <name type="scientific">Phakopsora pachyrhizi</name>
    <name type="common">Asian soybean rust disease fungus</name>
    <dbReference type="NCBI Taxonomy" id="170000"/>
    <lineage>
        <taxon>Eukaryota</taxon>
        <taxon>Fungi</taxon>
        <taxon>Dikarya</taxon>
        <taxon>Basidiomycota</taxon>
        <taxon>Pucciniomycotina</taxon>
        <taxon>Pucciniomycetes</taxon>
        <taxon>Pucciniales</taxon>
        <taxon>Phakopsoraceae</taxon>
        <taxon>Phakopsora</taxon>
    </lineage>
</organism>
<protein>
    <submittedName>
        <fullName evidence="1">Protoheme IX farnesyltransferase</fullName>
    </submittedName>
</protein>
<reference evidence="1" key="1">
    <citation type="submission" date="2015-07" db="EMBL/GenBank/DDBJ databases">
        <title>Elucidating the P. pachyrhizi secretome and potential effectors.</title>
        <authorList>
            <person name="de Carvalho M.C.C.G."/>
            <person name="Nascimento L.C."/>
            <person name="Darben L.M."/>
            <person name="Polizel-Podanosqui A.M."/>
            <person name="Lopes-Caitar V.S."/>
            <person name="Rocha C.S."/>
            <person name="Qi M."/>
            <person name="Carazolle M."/>
            <person name="Kuwahara M.K."/>
            <person name="Pereira G.A.G."/>
            <person name="Abdelnoor R.V."/>
            <person name="Whitham S.A."/>
            <person name="Marcelino-Guimaraes F.C."/>
        </authorList>
    </citation>
    <scope>NUCLEOTIDE SEQUENCE</scope>
</reference>
<dbReference type="EMBL" id="KT246879">
    <property type="protein sequence ID" value="ALL40970.1"/>
    <property type="molecule type" value="mRNA"/>
</dbReference>
<name>A0A0S1MJA1_PHAPC</name>
<accession>A0A0S1MJA1</accession>
<proteinExistence type="evidence at transcript level"/>
<keyword evidence="1" id="KW-0808">Transferase</keyword>
<evidence type="ECO:0000313" key="1">
    <source>
        <dbReference type="EMBL" id="ALL40970.1"/>
    </source>
</evidence>